<proteinExistence type="predicted"/>
<name>A0A7S3PR80_9STRA</name>
<dbReference type="AlphaFoldDB" id="A0A7S3PR80"/>
<feature type="transmembrane region" description="Helical" evidence="1">
    <location>
        <begin position="299"/>
        <end position="318"/>
    </location>
</feature>
<sequence>MPCLTLWPSTECGMRGECVEPENSTSFCRCEPGWSQSLELNFFTKDNLSSGLCNTHEGLLQTLYNIEVVFVVILILVQLYVINNVKQFKRAFVGLIIFILMFVASLYRLLREEEALFVDDLVFTFLVAQALGLMPYSMVLAFDKYLYYLEKKFSSWEAASGVASVVQSARKLGSLSSLIDFCASQLFWIATLNSSQLLGKRLTRGAIIIYASRNILNSVAIYFMFRWIARDLKRLQRVREELEIANKSKQNQAYSEWFRKILPQMKRTGNLTLLSNVMILVPFHLPAVFSDVGLQNLKYFIPVVFIVWTLSSLSLIRLKMVKMQKITKTKSMKTMNIVVVSHTSTSASKERRPKSERS</sequence>
<feature type="transmembrane region" description="Helical" evidence="1">
    <location>
        <begin position="207"/>
        <end position="229"/>
    </location>
</feature>
<feature type="transmembrane region" description="Helical" evidence="1">
    <location>
        <begin position="122"/>
        <end position="142"/>
    </location>
</feature>
<feature type="transmembrane region" description="Helical" evidence="1">
    <location>
        <begin position="91"/>
        <end position="110"/>
    </location>
</feature>
<feature type="transmembrane region" description="Helical" evidence="1">
    <location>
        <begin position="178"/>
        <end position="195"/>
    </location>
</feature>
<protein>
    <submittedName>
        <fullName evidence="2">Uncharacterized protein</fullName>
    </submittedName>
</protein>
<evidence type="ECO:0000256" key="1">
    <source>
        <dbReference type="SAM" id="Phobius"/>
    </source>
</evidence>
<evidence type="ECO:0000313" key="2">
    <source>
        <dbReference type="EMBL" id="CAE0447993.1"/>
    </source>
</evidence>
<reference evidence="2" key="1">
    <citation type="submission" date="2021-01" db="EMBL/GenBank/DDBJ databases">
        <authorList>
            <person name="Corre E."/>
            <person name="Pelletier E."/>
            <person name="Niang G."/>
            <person name="Scheremetjew M."/>
            <person name="Finn R."/>
            <person name="Kale V."/>
            <person name="Holt S."/>
            <person name="Cochrane G."/>
            <person name="Meng A."/>
            <person name="Brown T."/>
            <person name="Cohen L."/>
        </authorList>
    </citation>
    <scope>NUCLEOTIDE SEQUENCE</scope>
    <source>
        <strain evidence="2">GSBS06</strain>
    </source>
</reference>
<feature type="transmembrane region" description="Helical" evidence="1">
    <location>
        <begin position="268"/>
        <end position="287"/>
    </location>
</feature>
<organism evidence="2">
    <name type="scientific">Aplanochytrium stocchinoi</name>
    <dbReference type="NCBI Taxonomy" id="215587"/>
    <lineage>
        <taxon>Eukaryota</taxon>
        <taxon>Sar</taxon>
        <taxon>Stramenopiles</taxon>
        <taxon>Bigyra</taxon>
        <taxon>Labyrinthulomycetes</taxon>
        <taxon>Thraustochytrida</taxon>
        <taxon>Thraustochytriidae</taxon>
        <taxon>Aplanochytrium</taxon>
    </lineage>
</organism>
<feature type="transmembrane region" description="Helical" evidence="1">
    <location>
        <begin position="62"/>
        <end position="82"/>
    </location>
</feature>
<keyword evidence="1" id="KW-0812">Transmembrane</keyword>
<keyword evidence="1" id="KW-0472">Membrane</keyword>
<accession>A0A7S3PR80</accession>
<dbReference type="EMBL" id="HBIN01023319">
    <property type="protein sequence ID" value="CAE0447993.1"/>
    <property type="molecule type" value="Transcribed_RNA"/>
</dbReference>
<gene>
    <name evidence="2" type="ORF">ASTO00021_LOCUS17957</name>
</gene>
<keyword evidence="1" id="KW-1133">Transmembrane helix</keyword>